<proteinExistence type="predicted"/>
<dbReference type="Proteomes" id="UP000045706">
    <property type="component" value="Unassembled WGS sequence"/>
</dbReference>
<accession>A0A0G4N1F2</accession>
<organism evidence="2 3">
    <name type="scientific">Verticillium longisporum</name>
    <name type="common">Verticillium dahliae var. longisporum</name>
    <dbReference type="NCBI Taxonomy" id="100787"/>
    <lineage>
        <taxon>Eukaryota</taxon>
        <taxon>Fungi</taxon>
        <taxon>Dikarya</taxon>
        <taxon>Ascomycota</taxon>
        <taxon>Pezizomycotina</taxon>
        <taxon>Sordariomycetes</taxon>
        <taxon>Hypocreomycetidae</taxon>
        <taxon>Glomerellales</taxon>
        <taxon>Plectosphaerellaceae</taxon>
        <taxon>Verticillium</taxon>
    </lineage>
</organism>
<evidence type="ECO:0000256" key="1">
    <source>
        <dbReference type="SAM" id="MobiDB-lite"/>
    </source>
</evidence>
<dbReference type="AlphaFoldDB" id="A0A0G4N1F2"/>
<evidence type="ECO:0000313" key="3">
    <source>
        <dbReference type="Proteomes" id="UP000045706"/>
    </source>
</evidence>
<gene>
    <name evidence="2" type="ORF">BN1723_015669</name>
</gene>
<sequence length="88" mass="9152">MSASSVFVCGCVRGLGICVSCPICAGSPRLRVADCDPCMRSGVVWHNPHCHAPAAYTRAPPPAPPQPGGRGPRDGHGSSYQSVPARRN</sequence>
<reference evidence="3" key="1">
    <citation type="submission" date="2015-05" db="EMBL/GenBank/DDBJ databases">
        <authorList>
            <person name="Fogelqvist Johan"/>
        </authorList>
    </citation>
    <scope>NUCLEOTIDE SEQUENCE [LARGE SCALE GENOMIC DNA]</scope>
</reference>
<dbReference type="EMBL" id="CVQI01031964">
    <property type="protein sequence ID" value="CRK40175.1"/>
    <property type="molecule type" value="Genomic_DNA"/>
</dbReference>
<evidence type="ECO:0000313" key="2">
    <source>
        <dbReference type="EMBL" id="CRK40175.1"/>
    </source>
</evidence>
<feature type="region of interest" description="Disordered" evidence="1">
    <location>
        <begin position="56"/>
        <end position="88"/>
    </location>
</feature>
<name>A0A0G4N1F2_VERLO</name>
<protein>
    <submittedName>
        <fullName evidence="2">Uncharacterized protein</fullName>
    </submittedName>
</protein>